<dbReference type="PROSITE" id="PS51347">
    <property type="entry name" value="PHOSPHOTRIESTERASE_2"/>
    <property type="match status" value="1"/>
</dbReference>
<comment type="caution">
    <text evidence="4">Lacks conserved residue(s) required for the propagation of feature annotation.</text>
</comment>
<dbReference type="GeneID" id="113515826"/>
<proteinExistence type="inferred from homology"/>
<dbReference type="Gene3D" id="3.20.20.140">
    <property type="entry name" value="Metal-dependent hydrolases"/>
    <property type="match status" value="1"/>
</dbReference>
<dbReference type="Pfam" id="PF02126">
    <property type="entry name" value="PTE"/>
    <property type="match status" value="1"/>
</dbReference>
<protein>
    <submittedName>
        <fullName evidence="6 7">Phosphotriesterase-related protein</fullName>
    </submittedName>
</protein>
<name>A0ABM3N5T1_GALME</name>
<dbReference type="InterPro" id="IPR032466">
    <property type="entry name" value="Metal_Hydrolase"/>
</dbReference>
<evidence type="ECO:0000313" key="5">
    <source>
        <dbReference type="Proteomes" id="UP001652740"/>
    </source>
</evidence>
<comment type="cofactor">
    <cofactor evidence="1">
        <name>a divalent metal cation</name>
        <dbReference type="ChEBI" id="CHEBI:60240"/>
    </cofactor>
</comment>
<comment type="similarity">
    <text evidence="4">Belongs to the metallo-dependent hydrolases superfamily. Phosphotriesterase family.</text>
</comment>
<gene>
    <name evidence="6 7" type="primary">LOC113515826</name>
</gene>
<keyword evidence="5" id="KW-1185">Reference proteome</keyword>
<organism evidence="5 7">
    <name type="scientific">Galleria mellonella</name>
    <name type="common">Greater wax moth</name>
    <dbReference type="NCBI Taxonomy" id="7137"/>
    <lineage>
        <taxon>Eukaryota</taxon>
        <taxon>Metazoa</taxon>
        <taxon>Ecdysozoa</taxon>
        <taxon>Arthropoda</taxon>
        <taxon>Hexapoda</taxon>
        <taxon>Insecta</taxon>
        <taxon>Pterygota</taxon>
        <taxon>Neoptera</taxon>
        <taxon>Endopterygota</taxon>
        <taxon>Lepidoptera</taxon>
        <taxon>Glossata</taxon>
        <taxon>Ditrysia</taxon>
        <taxon>Pyraloidea</taxon>
        <taxon>Pyralidae</taxon>
        <taxon>Galleriinae</taxon>
        <taxon>Galleria</taxon>
    </lineage>
</organism>
<dbReference type="SUPFAM" id="SSF51556">
    <property type="entry name" value="Metallo-dependent hydrolases"/>
    <property type="match status" value="1"/>
</dbReference>
<keyword evidence="2" id="KW-0479">Metal-binding</keyword>
<dbReference type="PANTHER" id="PTHR10819">
    <property type="entry name" value="PHOSPHOTRIESTERASE-RELATED"/>
    <property type="match status" value="1"/>
</dbReference>
<evidence type="ECO:0000256" key="4">
    <source>
        <dbReference type="PROSITE-ProRule" id="PRU00679"/>
    </source>
</evidence>
<dbReference type="RefSeq" id="XP_052758944.1">
    <property type="nucleotide sequence ID" value="XM_052902984.1"/>
</dbReference>
<dbReference type="RefSeq" id="XP_052758945.1">
    <property type="nucleotide sequence ID" value="XM_052902985.1"/>
</dbReference>
<reference evidence="6 7" key="1">
    <citation type="submission" date="2025-05" db="UniProtKB">
        <authorList>
            <consortium name="RefSeq"/>
        </authorList>
    </citation>
    <scope>IDENTIFICATION</scope>
    <source>
        <tissue evidence="6 7">Whole larvae</tissue>
    </source>
</reference>
<evidence type="ECO:0000256" key="1">
    <source>
        <dbReference type="ARBA" id="ARBA00001968"/>
    </source>
</evidence>
<dbReference type="Proteomes" id="UP001652740">
    <property type="component" value="Unplaced"/>
</dbReference>
<evidence type="ECO:0000256" key="2">
    <source>
        <dbReference type="ARBA" id="ARBA00022723"/>
    </source>
</evidence>
<evidence type="ECO:0000313" key="7">
    <source>
        <dbReference type="RefSeq" id="XP_052758945.1"/>
    </source>
</evidence>
<evidence type="ECO:0000256" key="3">
    <source>
        <dbReference type="ARBA" id="ARBA00022801"/>
    </source>
</evidence>
<accession>A0ABM3N5T1</accession>
<dbReference type="InterPro" id="IPR001559">
    <property type="entry name" value="Phosphotriesterase"/>
</dbReference>
<dbReference type="PANTHER" id="PTHR10819:SF3">
    <property type="entry name" value="PHOSPHOTRIESTERASE-RELATED PROTEIN"/>
    <property type="match status" value="1"/>
</dbReference>
<sequence length="354" mass="40115">MAQTRVVRTVLGDVGPDTLGFTLTHEHMAMEFQHFYRKPPTNIEEYFETNNIRLENVGYLKQYPYSSYDNLNLNDKYAKTAVTNDVRKFNISGGGTIVENSTEGLNRNVTFYKAVSEETGVKIVAGTGYYISDTLPSNLQFLRKEEMYNHMLDELTKGCNENSTIKAGFIGEIASVWPLRDSERKAIQATGELQEHMGCGVSFHPHRVVEAPFEIIRLYLEAGGKANKAVMSHLDRTLLEDAKLLEFAELGTYCQFDLFGIEVSYYQLNAGTDMPSDAQRLDKIKLLVNEKREDKILMSHDIHTKHRLTAYGGHGYEHILINVLPRMKTRGFSMDVVNTITVKNPAEWLAMPSP</sequence>
<evidence type="ECO:0000313" key="6">
    <source>
        <dbReference type="RefSeq" id="XP_052758944.1"/>
    </source>
</evidence>
<keyword evidence="3" id="KW-0378">Hydrolase</keyword>